<dbReference type="FunFam" id="3.40.50.150:FF:000305">
    <property type="entry name" value="S-adenosyl-L-methionine-dependent methyltransferase superfamily protein"/>
    <property type="match status" value="1"/>
</dbReference>
<evidence type="ECO:0000256" key="4">
    <source>
        <dbReference type="ARBA" id="ARBA00048740"/>
    </source>
</evidence>
<name>S8BYR0_9LAMI</name>
<dbReference type="GO" id="GO:0071164">
    <property type="term" value="F:RNA cap trimethylguanosine synthase activity"/>
    <property type="evidence" value="ECO:0007669"/>
    <property type="project" value="TreeGrafter"/>
</dbReference>
<comment type="catalytic activity">
    <reaction evidence="3">
        <text>a 5'-end (N(2),N(7)-dimethyl 5'-triphosphoguanosine)-ribonucleoside in snoRNA + S-adenosyl-L-methionine = a 5'-end (N(2),N(2),N(7)-trimethyl 5'-triphosphoguanosine)-ribonucleoside in snoRNA + S-adenosyl-L-homocysteine + H(+)</text>
        <dbReference type="Rhea" id="RHEA:78507"/>
        <dbReference type="Rhea" id="RHEA-COMP:19088"/>
        <dbReference type="Rhea" id="RHEA-COMP:19090"/>
        <dbReference type="ChEBI" id="CHEBI:15378"/>
        <dbReference type="ChEBI" id="CHEBI:57856"/>
        <dbReference type="ChEBI" id="CHEBI:59789"/>
        <dbReference type="ChEBI" id="CHEBI:167623"/>
        <dbReference type="ChEBI" id="CHEBI:172880"/>
    </reaction>
    <physiologicalReaction direction="left-to-right" evidence="3">
        <dbReference type="Rhea" id="RHEA:78508"/>
    </physiologicalReaction>
</comment>
<keyword evidence="9" id="KW-1185">Reference proteome</keyword>
<comment type="catalytic activity">
    <reaction evidence="4">
        <text>a 5'-end (N(7)-methyl 5'-triphosphoguanosine)-ribonucleoside in snoRNA + S-adenosyl-L-methionine = a 5'-end (N(2),N(7)-dimethyl 5'-triphosphoguanosine)-ribonucleoside in snoRNA + S-adenosyl-L-homocysteine + H(+)</text>
        <dbReference type="Rhea" id="RHEA:78475"/>
        <dbReference type="Rhea" id="RHEA-COMP:19086"/>
        <dbReference type="Rhea" id="RHEA-COMP:19088"/>
        <dbReference type="ChEBI" id="CHEBI:15378"/>
        <dbReference type="ChEBI" id="CHEBI:57856"/>
        <dbReference type="ChEBI" id="CHEBI:59789"/>
        <dbReference type="ChEBI" id="CHEBI:156461"/>
        <dbReference type="ChEBI" id="CHEBI:172880"/>
    </reaction>
    <physiologicalReaction direction="left-to-right" evidence="4">
        <dbReference type="Rhea" id="RHEA:78476"/>
    </physiologicalReaction>
</comment>
<evidence type="ECO:0000313" key="9">
    <source>
        <dbReference type="Proteomes" id="UP000015453"/>
    </source>
</evidence>
<reference evidence="8 9" key="1">
    <citation type="journal article" date="2013" name="BMC Genomics">
        <title>The miniature genome of a carnivorous plant Genlisea aurea contains a low number of genes and short non-coding sequences.</title>
        <authorList>
            <person name="Leushkin E.V."/>
            <person name="Sutormin R.A."/>
            <person name="Nabieva E.R."/>
            <person name="Penin A.A."/>
            <person name="Kondrashov A.S."/>
            <person name="Logacheva M.D."/>
        </authorList>
    </citation>
    <scope>NUCLEOTIDE SEQUENCE [LARGE SCALE GENOMIC DNA]</scope>
</reference>
<accession>S8BYR0</accession>
<dbReference type="AlphaFoldDB" id="S8BYR0"/>
<comment type="caution">
    <text evidence="8">The sequence shown here is derived from an EMBL/GenBank/DDBJ whole genome shotgun (WGS) entry which is preliminary data.</text>
</comment>
<dbReference type="GO" id="GO:0005634">
    <property type="term" value="C:nucleus"/>
    <property type="evidence" value="ECO:0007669"/>
    <property type="project" value="TreeGrafter"/>
</dbReference>
<protein>
    <recommendedName>
        <fullName evidence="1">Trimethylguanosine synthase</fullName>
    </recommendedName>
    <alternativeName>
        <fullName evidence="7">Cap-specific guanine-N(2) methyltransferase</fullName>
    </alternativeName>
</protein>
<evidence type="ECO:0000256" key="2">
    <source>
        <dbReference type="ARBA" id="ARBA00025783"/>
    </source>
</evidence>
<dbReference type="PANTHER" id="PTHR14741">
    <property type="entry name" value="S-ADENOSYLMETHIONINE-DEPENDENT METHYLTRANSFERASE RELATED"/>
    <property type="match status" value="1"/>
</dbReference>
<dbReference type="Gene3D" id="3.40.50.150">
    <property type="entry name" value="Vaccinia Virus protein VP39"/>
    <property type="match status" value="1"/>
</dbReference>
<gene>
    <name evidence="8" type="ORF">M569_15271</name>
</gene>
<dbReference type="EMBL" id="AUSU01008293">
    <property type="protein sequence ID" value="EPS59534.1"/>
    <property type="molecule type" value="Genomic_DNA"/>
</dbReference>
<evidence type="ECO:0000256" key="7">
    <source>
        <dbReference type="ARBA" id="ARBA00049790"/>
    </source>
</evidence>
<dbReference type="OrthoDB" id="194443at2759"/>
<feature type="non-terminal residue" evidence="8">
    <location>
        <position position="1"/>
    </location>
</feature>
<dbReference type="PANTHER" id="PTHR14741:SF32">
    <property type="entry name" value="TRIMETHYLGUANOSINE SYNTHASE"/>
    <property type="match status" value="1"/>
</dbReference>
<comment type="similarity">
    <text evidence="2">Belongs to the methyltransferase superfamily. Trimethylguanosine synthase family.</text>
</comment>
<evidence type="ECO:0000256" key="6">
    <source>
        <dbReference type="ARBA" id="ARBA00049075"/>
    </source>
</evidence>
<evidence type="ECO:0000256" key="1">
    <source>
        <dbReference type="ARBA" id="ARBA00018517"/>
    </source>
</evidence>
<evidence type="ECO:0000256" key="3">
    <source>
        <dbReference type="ARBA" id="ARBA00047418"/>
    </source>
</evidence>
<sequence>VIDEDSPIISKYWHQRYLLFSRFDHGIRMDEEGWFSVTPEAIAKHHALRCGDGIVIDLFAGVGGNAIQFARRCQHVIAIDIDANRLEYAKHNAAIYGVDDNIDFINGDSFSLASKLKADAVFMSPPWGGPAYSKVEKFDLKTMLKPHDGKSLFDISKEIAAKVVMFLPRNVDVDQLAEISSRASPPRALEVEKNFLNGRLKAVTAYF</sequence>
<comment type="catalytic activity">
    <reaction evidence="6">
        <text>a 5'-end (N(7)-methyl 5'-triphosphoguanosine)-ribonucleoside in snRNA + S-adenosyl-L-methionine = a 5'-end (N(2),N(7)-dimethyl 5'-triphosphoguanosine)-ribonucleoside in snRNA + S-adenosyl-L-homocysteine + H(+)</text>
        <dbReference type="Rhea" id="RHEA:78471"/>
        <dbReference type="Rhea" id="RHEA-COMP:19085"/>
        <dbReference type="Rhea" id="RHEA-COMP:19087"/>
        <dbReference type="ChEBI" id="CHEBI:15378"/>
        <dbReference type="ChEBI" id="CHEBI:57856"/>
        <dbReference type="ChEBI" id="CHEBI:59789"/>
        <dbReference type="ChEBI" id="CHEBI:156461"/>
        <dbReference type="ChEBI" id="CHEBI:172880"/>
    </reaction>
    <physiologicalReaction direction="left-to-right" evidence="6">
        <dbReference type="Rhea" id="RHEA:78472"/>
    </physiologicalReaction>
</comment>
<dbReference type="InterPro" id="IPR029063">
    <property type="entry name" value="SAM-dependent_MTases_sf"/>
</dbReference>
<dbReference type="CDD" id="cd02440">
    <property type="entry name" value="AdoMet_MTases"/>
    <property type="match status" value="1"/>
</dbReference>
<organism evidence="8 9">
    <name type="scientific">Genlisea aurea</name>
    <dbReference type="NCBI Taxonomy" id="192259"/>
    <lineage>
        <taxon>Eukaryota</taxon>
        <taxon>Viridiplantae</taxon>
        <taxon>Streptophyta</taxon>
        <taxon>Embryophyta</taxon>
        <taxon>Tracheophyta</taxon>
        <taxon>Spermatophyta</taxon>
        <taxon>Magnoliopsida</taxon>
        <taxon>eudicotyledons</taxon>
        <taxon>Gunneridae</taxon>
        <taxon>Pentapetalae</taxon>
        <taxon>asterids</taxon>
        <taxon>lamiids</taxon>
        <taxon>Lamiales</taxon>
        <taxon>Lentibulariaceae</taxon>
        <taxon>Genlisea</taxon>
    </lineage>
</organism>
<comment type="catalytic activity">
    <reaction evidence="5">
        <text>a 5'-end (N(2),N(7)-dimethyl 5'-triphosphoguanosine)-ribonucleoside in snRNA + S-adenosyl-L-methionine = a 5'-end (N(2),N(2),N(7)-trimethyl 5'-triphosphoguanosine)-ribonucleoside in snRNA + S-adenosyl-L-homocysteine + H(+)</text>
        <dbReference type="Rhea" id="RHEA:78479"/>
        <dbReference type="Rhea" id="RHEA-COMP:19087"/>
        <dbReference type="Rhea" id="RHEA-COMP:19089"/>
        <dbReference type="ChEBI" id="CHEBI:15378"/>
        <dbReference type="ChEBI" id="CHEBI:57856"/>
        <dbReference type="ChEBI" id="CHEBI:59789"/>
        <dbReference type="ChEBI" id="CHEBI:167623"/>
        <dbReference type="ChEBI" id="CHEBI:172880"/>
    </reaction>
    <physiologicalReaction direction="left-to-right" evidence="5">
        <dbReference type="Rhea" id="RHEA:78480"/>
    </physiologicalReaction>
</comment>
<evidence type="ECO:0000256" key="5">
    <source>
        <dbReference type="ARBA" id="ARBA00048763"/>
    </source>
</evidence>
<dbReference type="SUPFAM" id="SSF53335">
    <property type="entry name" value="S-adenosyl-L-methionine-dependent methyltransferases"/>
    <property type="match status" value="1"/>
</dbReference>
<dbReference type="Proteomes" id="UP000015453">
    <property type="component" value="Unassembled WGS sequence"/>
</dbReference>
<dbReference type="Pfam" id="PF09445">
    <property type="entry name" value="Methyltransf_15"/>
    <property type="match status" value="1"/>
</dbReference>
<dbReference type="InterPro" id="IPR019012">
    <property type="entry name" value="RNA_cap_Gua-N2-MeTrfase"/>
</dbReference>
<evidence type="ECO:0000313" key="8">
    <source>
        <dbReference type="EMBL" id="EPS59534.1"/>
    </source>
</evidence>
<feature type="non-terminal residue" evidence="8">
    <location>
        <position position="207"/>
    </location>
</feature>
<proteinExistence type="inferred from homology"/>